<dbReference type="EMBL" id="CAJNOJ010000040">
    <property type="protein sequence ID" value="CAF0927403.1"/>
    <property type="molecule type" value="Genomic_DNA"/>
</dbReference>
<accession>A0A813RN15</accession>
<reference evidence="2" key="1">
    <citation type="submission" date="2021-02" db="EMBL/GenBank/DDBJ databases">
        <authorList>
            <person name="Nowell W R."/>
        </authorList>
    </citation>
    <scope>NUCLEOTIDE SEQUENCE</scope>
</reference>
<dbReference type="OrthoDB" id="9995615at2759"/>
<evidence type="ECO:0000313" key="4">
    <source>
        <dbReference type="Proteomes" id="UP000663828"/>
    </source>
</evidence>
<dbReference type="AlphaFoldDB" id="A0A813RN15"/>
<evidence type="ECO:0000313" key="3">
    <source>
        <dbReference type="EMBL" id="CAF0927403.1"/>
    </source>
</evidence>
<keyword evidence="4" id="KW-1185">Reference proteome</keyword>
<dbReference type="EMBL" id="CAJNOR010000069">
    <property type="protein sequence ID" value="CAF0783432.1"/>
    <property type="molecule type" value="Genomic_DNA"/>
</dbReference>
<name>A0A813RN15_ADIRI</name>
<feature type="compositionally biased region" description="Polar residues" evidence="1">
    <location>
        <begin position="126"/>
        <end position="142"/>
    </location>
</feature>
<dbReference type="Proteomes" id="UP000663828">
    <property type="component" value="Unassembled WGS sequence"/>
</dbReference>
<feature type="region of interest" description="Disordered" evidence="1">
    <location>
        <begin position="126"/>
        <end position="153"/>
    </location>
</feature>
<comment type="caution">
    <text evidence="2">The sequence shown here is derived from an EMBL/GenBank/DDBJ whole genome shotgun (WGS) entry which is preliminary data.</text>
</comment>
<gene>
    <name evidence="3" type="ORF">EDS130_LOCUS11105</name>
    <name evidence="2" type="ORF">XAT740_LOCUS2097</name>
</gene>
<evidence type="ECO:0000313" key="2">
    <source>
        <dbReference type="EMBL" id="CAF0783432.1"/>
    </source>
</evidence>
<proteinExistence type="predicted"/>
<evidence type="ECO:0000256" key="1">
    <source>
        <dbReference type="SAM" id="MobiDB-lite"/>
    </source>
</evidence>
<protein>
    <submittedName>
        <fullName evidence="2">Uncharacterized protein</fullName>
    </submittedName>
</protein>
<organism evidence="2 4">
    <name type="scientific">Adineta ricciae</name>
    <name type="common">Rotifer</name>
    <dbReference type="NCBI Taxonomy" id="249248"/>
    <lineage>
        <taxon>Eukaryota</taxon>
        <taxon>Metazoa</taxon>
        <taxon>Spiralia</taxon>
        <taxon>Gnathifera</taxon>
        <taxon>Rotifera</taxon>
        <taxon>Eurotatoria</taxon>
        <taxon>Bdelloidea</taxon>
        <taxon>Adinetida</taxon>
        <taxon>Adinetidae</taxon>
        <taxon>Adineta</taxon>
    </lineage>
</organism>
<dbReference type="Proteomes" id="UP000663852">
    <property type="component" value="Unassembled WGS sequence"/>
</dbReference>
<sequence>MHTNSSQNANLADRLNRRRQIRIENGLGKSSESLDIAIIKNNSTISRSPERTPSKQTNHSVTLRSSAMVKRQETLQTDDVNKKRNPEIIEKKVRPTPALEQAIKSHSMEAVLEREKPVQTLNTMKKQTSSLDQIVPSATSNEPSERTEPVQQETIQHNLPPIISPRKTKLHQSNESIIDKSSYSHPNKEPCLPKLPPVITPRSSHISNPFQANNREHLISARINDLSQSSLDYPASDAPNTTESGQISFDFLSTSSLPMARSTSEQIVSNSKHRVATTHARFIKQNSLALSYVFSKNIINTEFTRASSLNSEQVQHKTVWD</sequence>